<accession>A0A1I6PEU7</accession>
<dbReference type="GO" id="GO:0005737">
    <property type="term" value="C:cytoplasm"/>
    <property type="evidence" value="ECO:0007669"/>
    <property type="project" value="TreeGrafter"/>
</dbReference>
<keyword evidence="1" id="KW-0808">Transferase</keyword>
<dbReference type="RefSeq" id="WP_093842006.1">
    <property type="nucleotide sequence ID" value="NZ_FPAB01000001.1"/>
</dbReference>
<dbReference type="SUPFAM" id="SSF47616">
    <property type="entry name" value="GST C-terminal domain-like"/>
    <property type="match status" value="1"/>
</dbReference>
<dbReference type="PANTHER" id="PTHR32419:SF6">
    <property type="entry name" value="GLUTATHIONE S-TRANSFERASE OMEGA-LIKE 1-RELATED"/>
    <property type="match status" value="1"/>
</dbReference>
<dbReference type="GO" id="GO:0004364">
    <property type="term" value="F:glutathione transferase activity"/>
    <property type="evidence" value="ECO:0007669"/>
    <property type="project" value="InterPro"/>
</dbReference>
<organism evidence="1 2">
    <name type="scientific">Streptomyces harbinensis</name>
    <dbReference type="NCBI Taxonomy" id="1176198"/>
    <lineage>
        <taxon>Bacteria</taxon>
        <taxon>Bacillati</taxon>
        <taxon>Actinomycetota</taxon>
        <taxon>Actinomycetes</taxon>
        <taxon>Kitasatosporales</taxon>
        <taxon>Streptomycetaceae</taxon>
        <taxon>Streptomyces</taxon>
    </lineage>
</organism>
<dbReference type="STRING" id="1176198.SAMN05444716_101457"/>
<dbReference type="Proteomes" id="UP000198873">
    <property type="component" value="Unassembled WGS sequence"/>
</dbReference>
<dbReference type="InterPro" id="IPR036282">
    <property type="entry name" value="Glutathione-S-Trfase_C_sf"/>
</dbReference>
<evidence type="ECO:0000313" key="2">
    <source>
        <dbReference type="Proteomes" id="UP000198873"/>
    </source>
</evidence>
<dbReference type="InterPro" id="IPR016639">
    <property type="entry name" value="GST_Omega/GSH"/>
</dbReference>
<dbReference type="AlphaFoldDB" id="A0A1I6PEU7"/>
<dbReference type="Gene3D" id="1.20.1050.10">
    <property type="match status" value="1"/>
</dbReference>
<protein>
    <submittedName>
        <fullName evidence="1">Putative glutathione S-transferase</fullName>
    </submittedName>
</protein>
<dbReference type="Pfam" id="PF13410">
    <property type="entry name" value="GST_C_2"/>
    <property type="match status" value="1"/>
</dbReference>
<keyword evidence="2" id="KW-1185">Reference proteome</keyword>
<dbReference type="EMBL" id="FPAB01000001">
    <property type="protein sequence ID" value="SFS38706.1"/>
    <property type="molecule type" value="Genomic_DNA"/>
</dbReference>
<gene>
    <name evidence="1" type="ORF">SAMN05444716_101457</name>
</gene>
<name>A0A1I6PEU7_9ACTN</name>
<sequence>MSHTAAPQFRGRIFADARSGFHSAPHRYDLSLSLSCPGCLRIAITHALLGLADSVPLTPLPAVPDRAEGGYSALHGAYAATRHGFTGPAVAPVLRDRWTGRIVSNHAPHILRDLATRFRGPDAPELYPAAAEAEIAALGELCENGIDAAAQRAGRREADTGATAELLAALDAVEERLAEPGGPYLLGARITAADVRLWVTLVQLDTVHRWHLGADTVQRIADHPWLWTYARRLLALPAFHGNLRLEEIHRRHHAHCRGLEAAGAAVQIIDWTAAEPAGSYV</sequence>
<proteinExistence type="predicted"/>
<dbReference type="PANTHER" id="PTHR32419">
    <property type="entry name" value="GLUTATHIONYL-HYDROQUINONE REDUCTASE"/>
    <property type="match status" value="1"/>
</dbReference>
<dbReference type="Gene3D" id="3.40.30.10">
    <property type="entry name" value="Glutaredoxin"/>
    <property type="match status" value="1"/>
</dbReference>
<evidence type="ECO:0000313" key="1">
    <source>
        <dbReference type="EMBL" id="SFS38706.1"/>
    </source>
</evidence>
<reference evidence="2" key="1">
    <citation type="submission" date="2016-10" db="EMBL/GenBank/DDBJ databases">
        <authorList>
            <person name="Varghese N."/>
            <person name="Submissions S."/>
        </authorList>
    </citation>
    <scope>NUCLEOTIDE SEQUENCE [LARGE SCALE GENOMIC DNA]</scope>
    <source>
        <strain evidence="2">CGMCC 4.7047</strain>
    </source>
</reference>